<dbReference type="PANTHER" id="PTHR31071">
    <property type="entry name" value="GB|AAF24581.1"/>
    <property type="match status" value="1"/>
</dbReference>
<keyword evidence="3" id="KW-1185">Reference proteome</keyword>
<evidence type="ECO:0000256" key="1">
    <source>
        <dbReference type="SAM" id="Coils"/>
    </source>
</evidence>
<gene>
    <name evidence="4" type="primary">LOC101496903</name>
</gene>
<keyword evidence="1" id="KW-0175">Coiled coil</keyword>
<dbReference type="eggNOG" id="ENOG502QXJW">
    <property type="taxonomic scope" value="Eukaryota"/>
</dbReference>
<dbReference type="Proteomes" id="UP000087171">
    <property type="component" value="Chromosome Ca1"/>
</dbReference>
<accession>A0A1S2XD31</accession>
<dbReference type="PaxDb" id="3827-XP_004487465.1"/>
<feature type="compositionally biased region" description="Basic residues" evidence="2">
    <location>
        <begin position="11"/>
        <end position="22"/>
    </location>
</feature>
<sequence>MMSSCQTKNLKEKKHNKIRKRGSTSTSSSSTFTRKYRYKRAILVAKKSGYSTPSPMWKTTSMSTNHHHNHAIKNTSLHSSKEKKELSVSARKLAATLWELNDLTPSMVKKEPMRINKDRDKDRVQSLCRSVLLGPHKLDPSYSSTSFSEVNQRIKGIEVDGDLSHHLQFADHDLRCLDGCCNDDLMEKESNKLKDKRNCGKCKVGVKNYLKEAKSGLSTLNKLLKVLSQMVHEEKHSFRSIPLILGMSNELDRVRNQIDGFIEEQSSNQTDIEYLMKHFAEENSAWKRREREKIRATMMSLTQELEVEKKLRRQTERLNMKIVNEMENVKYSYSKLSKEHKREKRAKEILEQVCDELAQGIGEDRAKVEEMKRESEKVLEEVEKEREMLQLADVLREERVHMKLSEAKYQFEEKNEMLENLRNELESFFKSKEKEKGGDDDGVNEGLKKLKDFEFYLNKTCLELQNLEADNHLNVGDAIEHEDESAETESDLQSIELNMDNENKSYNWSYACENVAHFEAKRVSIDKDIGRRSFSDWGSICFNKGTPKGNKQKEFGLNIDESFDKLERERSIEFVFGDEIEKDKKVRIIGLS</sequence>
<proteinExistence type="predicted"/>
<reference evidence="3" key="1">
    <citation type="journal article" date="2013" name="Nat. Biotechnol.">
        <title>Draft genome sequence of chickpea (Cicer arietinum) provides a resource for trait improvement.</title>
        <authorList>
            <person name="Varshney R.K."/>
            <person name="Song C."/>
            <person name="Saxena R.K."/>
            <person name="Azam S."/>
            <person name="Yu S."/>
            <person name="Sharpe A.G."/>
            <person name="Cannon S."/>
            <person name="Baek J."/>
            <person name="Rosen B.D."/>
            <person name="Tar'an B."/>
            <person name="Millan T."/>
            <person name="Zhang X."/>
            <person name="Ramsay L.D."/>
            <person name="Iwata A."/>
            <person name="Wang Y."/>
            <person name="Nelson W."/>
            <person name="Farmer A.D."/>
            <person name="Gaur P.M."/>
            <person name="Soderlund C."/>
            <person name="Penmetsa R.V."/>
            <person name="Xu C."/>
            <person name="Bharti A.K."/>
            <person name="He W."/>
            <person name="Winter P."/>
            <person name="Zhao S."/>
            <person name="Hane J.K."/>
            <person name="Carrasquilla-Garcia N."/>
            <person name="Condie J.A."/>
            <person name="Upadhyaya H.D."/>
            <person name="Luo M.C."/>
            <person name="Thudi M."/>
            <person name="Gowda C.L."/>
            <person name="Singh N.P."/>
            <person name="Lichtenzveig J."/>
            <person name="Gali K.K."/>
            <person name="Rubio J."/>
            <person name="Nadarajan N."/>
            <person name="Dolezel J."/>
            <person name="Bansal K.C."/>
            <person name="Xu X."/>
            <person name="Edwards D."/>
            <person name="Zhang G."/>
            <person name="Kahl G."/>
            <person name="Gil J."/>
            <person name="Singh K.B."/>
            <person name="Datta S.K."/>
            <person name="Jackson S.A."/>
            <person name="Wang J."/>
            <person name="Cook D.R."/>
        </authorList>
    </citation>
    <scope>NUCLEOTIDE SEQUENCE [LARGE SCALE GENOMIC DNA]</scope>
    <source>
        <strain evidence="3">cv. CDC Frontier</strain>
    </source>
</reference>
<evidence type="ECO:0000313" key="3">
    <source>
        <dbReference type="Proteomes" id="UP000087171"/>
    </source>
</evidence>
<dbReference type="RefSeq" id="XP_004487465.1">
    <property type="nucleotide sequence ID" value="XM_004487408.3"/>
</dbReference>
<feature type="region of interest" description="Disordered" evidence="2">
    <location>
        <begin position="1"/>
        <end position="31"/>
    </location>
</feature>
<name>A0A1S2XD31_CICAR</name>
<feature type="coiled-coil region" evidence="1">
    <location>
        <begin position="333"/>
        <end position="431"/>
    </location>
</feature>
<reference evidence="4" key="2">
    <citation type="submission" date="2025-08" db="UniProtKB">
        <authorList>
            <consortium name="RefSeq"/>
        </authorList>
    </citation>
    <scope>IDENTIFICATION</scope>
    <source>
        <tissue evidence="4">Etiolated seedlings</tissue>
    </source>
</reference>
<organism evidence="3 4">
    <name type="scientific">Cicer arietinum</name>
    <name type="common">Chickpea</name>
    <name type="synonym">Garbanzo</name>
    <dbReference type="NCBI Taxonomy" id="3827"/>
    <lineage>
        <taxon>Eukaryota</taxon>
        <taxon>Viridiplantae</taxon>
        <taxon>Streptophyta</taxon>
        <taxon>Embryophyta</taxon>
        <taxon>Tracheophyta</taxon>
        <taxon>Spermatophyta</taxon>
        <taxon>Magnoliopsida</taxon>
        <taxon>eudicotyledons</taxon>
        <taxon>Gunneridae</taxon>
        <taxon>Pentapetalae</taxon>
        <taxon>rosids</taxon>
        <taxon>fabids</taxon>
        <taxon>Fabales</taxon>
        <taxon>Fabaceae</taxon>
        <taxon>Papilionoideae</taxon>
        <taxon>50 kb inversion clade</taxon>
        <taxon>NPAAA clade</taxon>
        <taxon>Hologalegina</taxon>
        <taxon>IRL clade</taxon>
        <taxon>Cicereae</taxon>
        <taxon>Cicer</taxon>
    </lineage>
</organism>
<protein>
    <submittedName>
        <fullName evidence="4">Histone-lysine N-methyltransferase, H3 lysine-79 specific-like isoform X1</fullName>
    </submittedName>
</protein>
<evidence type="ECO:0000313" key="4">
    <source>
        <dbReference type="RefSeq" id="XP_004487465.1"/>
    </source>
</evidence>
<dbReference type="KEGG" id="cam:101496903"/>
<evidence type="ECO:0000256" key="2">
    <source>
        <dbReference type="SAM" id="MobiDB-lite"/>
    </source>
</evidence>
<dbReference type="STRING" id="3827.A0A1S2XD31"/>
<dbReference type="OrthoDB" id="691984at2759"/>
<dbReference type="AlphaFoldDB" id="A0A1S2XD31"/>
<dbReference type="InterPro" id="IPR043424">
    <property type="entry name" value="BLT-like"/>
</dbReference>
<dbReference type="GeneID" id="101496903"/>
<dbReference type="PANTHER" id="PTHR31071:SF16">
    <property type="entry name" value="MYB-LIKE PROTEIN Z ISOFORM X1"/>
    <property type="match status" value="1"/>
</dbReference>